<dbReference type="AlphaFoldDB" id="A0AA87ZC33"/>
<accession>A0AA87ZC33</accession>
<organism evidence="1 2">
    <name type="scientific">Ficus carica</name>
    <name type="common">Common fig</name>
    <dbReference type="NCBI Taxonomy" id="3494"/>
    <lineage>
        <taxon>Eukaryota</taxon>
        <taxon>Viridiplantae</taxon>
        <taxon>Streptophyta</taxon>
        <taxon>Embryophyta</taxon>
        <taxon>Tracheophyta</taxon>
        <taxon>Spermatophyta</taxon>
        <taxon>Magnoliopsida</taxon>
        <taxon>eudicotyledons</taxon>
        <taxon>Gunneridae</taxon>
        <taxon>Pentapetalae</taxon>
        <taxon>rosids</taxon>
        <taxon>fabids</taxon>
        <taxon>Rosales</taxon>
        <taxon>Moraceae</taxon>
        <taxon>Ficeae</taxon>
        <taxon>Ficus</taxon>
    </lineage>
</organism>
<dbReference type="EMBL" id="BTGU01000004">
    <property type="protein sequence ID" value="GMN34199.1"/>
    <property type="molecule type" value="Genomic_DNA"/>
</dbReference>
<protein>
    <submittedName>
        <fullName evidence="1">Uncharacterized protein</fullName>
    </submittedName>
</protein>
<name>A0AA87ZC33_FICCA</name>
<keyword evidence="2" id="KW-1185">Reference proteome</keyword>
<proteinExistence type="predicted"/>
<evidence type="ECO:0000313" key="1">
    <source>
        <dbReference type="EMBL" id="GMN34199.1"/>
    </source>
</evidence>
<comment type="caution">
    <text evidence="1">The sequence shown here is derived from an EMBL/GenBank/DDBJ whole genome shotgun (WGS) entry which is preliminary data.</text>
</comment>
<sequence length="153" mass="16593">MSTDLHIFCGSVSPTKMKSPKEEEDFQSVSVREWFQTIKTRGLLRARVLGATRPGRLRNNPRQVAAGGDVTRCRSEQAEPAVDGTCVRKGVTGGARAPRALSLWNALGARLVLWSASRLTRVDGALRQDGEARAPIKPSVNGVWSALLGSNIR</sequence>
<dbReference type="Proteomes" id="UP001187192">
    <property type="component" value="Unassembled WGS sequence"/>
</dbReference>
<reference evidence="1" key="1">
    <citation type="submission" date="2023-07" db="EMBL/GenBank/DDBJ databases">
        <title>draft genome sequence of fig (Ficus carica).</title>
        <authorList>
            <person name="Takahashi T."/>
            <person name="Nishimura K."/>
        </authorList>
    </citation>
    <scope>NUCLEOTIDE SEQUENCE</scope>
</reference>
<gene>
    <name evidence="1" type="ORF">TIFTF001_004567</name>
</gene>
<evidence type="ECO:0000313" key="2">
    <source>
        <dbReference type="Proteomes" id="UP001187192"/>
    </source>
</evidence>